<evidence type="ECO:0000313" key="1">
    <source>
        <dbReference type="EMBL" id="GIN21521.1"/>
    </source>
</evidence>
<accession>A0ABQ4K7E3</accession>
<keyword evidence="2" id="KW-1185">Reference proteome</keyword>
<comment type="caution">
    <text evidence="1">The sequence shown here is derived from an EMBL/GenBank/DDBJ whole genome shotgun (WGS) entry which is preliminary data.</text>
</comment>
<proteinExistence type="predicted"/>
<reference evidence="1 2" key="1">
    <citation type="submission" date="2021-03" db="EMBL/GenBank/DDBJ databases">
        <title>Antimicrobial resistance genes in bacteria isolated from Japanese honey, and their potential for conferring macrolide and lincosamide resistance in the American foulbrood pathogen Paenibacillus larvae.</title>
        <authorList>
            <person name="Okamoto M."/>
            <person name="Kumagai M."/>
            <person name="Kanamori H."/>
            <person name="Takamatsu D."/>
        </authorList>
    </citation>
    <scope>NUCLEOTIDE SEQUENCE [LARGE SCALE GENOMIC DNA]</scope>
    <source>
        <strain evidence="1 2">J1TS3</strain>
    </source>
</reference>
<gene>
    <name evidence="1" type="ORF">J1TS3_26550</name>
</gene>
<evidence type="ECO:0000313" key="2">
    <source>
        <dbReference type="Proteomes" id="UP000680279"/>
    </source>
</evidence>
<dbReference type="Proteomes" id="UP000680279">
    <property type="component" value="Unassembled WGS sequence"/>
</dbReference>
<sequence length="63" mass="7283">MIDIYDPPYEGFESYGDSYVSEALCTVKRGRNTRQKWWNLSDFLEKANVSGTSVMTAKVWNNI</sequence>
<protein>
    <submittedName>
        <fullName evidence="1">Uncharacterized protein</fullName>
    </submittedName>
</protein>
<name>A0ABQ4K7E3_9BACI</name>
<dbReference type="EMBL" id="BOQT01000009">
    <property type="protein sequence ID" value="GIN21521.1"/>
    <property type="molecule type" value="Genomic_DNA"/>
</dbReference>
<organism evidence="1 2">
    <name type="scientific">Siminovitchia fordii</name>
    <dbReference type="NCBI Taxonomy" id="254759"/>
    <lineage>
        <taxon>Bacteria</taxon>
        <taxon>Bacillati</taxon>
        <taxon>Bacillota</taxon>
        <taxon>Bacilli</taxon>
        <taxon>Bacillales</taxon>
        <taxon>Bacillaceae</taxon>
        <taxon>Siminovitchia</taxon>
    </lineage>
</organism>